<dbReference type="EMBL" id="JAHCMY010000002">
    <property type="protein sequence ID" value="MBS9523434.1"/>
    <property type="molecule type" value="Genomic_DNA"/>
</dbReference>
<evidence type="ECO:0000313" key="5">
    <source>
        <dbReference type="Proteomes" id="UP001319104"/>
    </source>
</evidence>
<dbReference type="GO" id="GO:0015979">
    <property type="term" value="P:photosynthesis"/>
    <property type="evidence" value="ECO:0007669"/>
    <property type="project" value="UniProtKB-KW"/>
</dbReference>
<feature type="domain" description="Photosynthesis system II assembly factor Ycf48/Hcf136-like" evidence="3">
    <location>
        <begin position="32"/>
        <end position="123"/>
    </location>
</feature>
<dbReference type="PANTHER" id="PTHR47199">
    <property type="entry name" value="PHOTOSYSTEM II STABILITY/ASSEMBLY FACTOR HCF136, CHLOROPLASTIC"/>
    <property type="match status" value="1"/>
</dbReference>
<evidence type="ECO:0000256" key="1">
    <source>
        <dbReference type="ARBA" id="ARBA00022531"/>
    </source>
</evidence>
<dbReference type="Gene3D" id="2.130.10.10">
    <property type="entry name" value="YVTN repeat-like/Quinoprotein amine dehydrogenase"/>
    <property type="match status" value="2"/>
</dbReference>
<organism evidence="4 5">
    <name type="scientific">Litoribacter ruber</name>
    <dbReference type="NCBI Taxonomy" id="702568"/>
    <lineage>
        <taxon>Bacteria</taxon>
        <taxon>Pseudomonadati</taxon>
        <taxon>Bacteroidota</taxon>
        <taxon>Cytophagia</taxon>
        <taxon>Cytophagales</taxon>
        <taxon>Cyclobacteriaceae</taxon>
        <taxon>Litoribacter</taxon>
    </lineage>
</organism>
<reference evidence="4 5" key="1">
    <citation type="submission" date="2021-05" db="EMBL/GenBank/DDBJ databases">
        <authorList>
            <person name="Zhang Z.D."/>
            <person name="Osman G."/>
        </authorList>
    </citation>
    <scope>NUCLEOTIDE SEQUENCE [LARGE SCALE GENOMIC DNA]</scope>
    <source>
        <strain evidence="4 5">KCTC 32217</strain>
    </source>
</reference>
<sequence length="348" mass="37604">MRRLLFTLAIIWGALHFQSCHTRVAVENPEPGNWLMIDTPVEASLRGLSPVTEHIVWASGANGTWLRTTDGGKSWKHGVIDGMDTVDFRDIEAFSASTAIAVSAGQPAVIYRTTDGGDNWQKVYQGREEDFLNGMAFKDDKIGYAYGDPINGKWTIIKTIDGGETWIRSENPPKAVDGEAGFAASGSIMVVDQDNLYLASGGKESNIYYSHNRGDKWAVTSTPMVQGEASQGIFSLTIIDNSNIIAVGGDFQDPSNHSANVVLSHDNGLTWEPNKGNTPSGYRSGVAYYPRLHWVIAVGPTGTDFSANGGESWENLGTEGFHTVKRSKSNGSIWASGADGKIATLEIL</sequence>
<keyword evidence="2" id="KW-0604">Photosystem II</keyword>
<dbReference type="SUPFAM" id="SSF110296">
    <property type="entry name" value="Oligoxyloglucan reducing end-specific cellobiohydrolase"/>
    <property type="match status" value="1"/>
</dbReference>
<name>A0AAP2CGU8_9BACT</name>
<dbReference type="GO" id="GO:0009523">
    <property type="term" value="C:photosystem II"/>
    <property type="evidence" value="ECO:0007669"/>
    <property type="project" value="UniProtKB-KW"/>
</dbReference>
<dbReference type="RefSeq" id="WP_213944326.1">
    <property type="nucleotide sequence ID" value="NZ_JAHCMY010000002.1"/>
</dbReference>
<dbReference type="Pfam" id="PF14870">
    <property type="entry name" value="PSII_BNR"/>
    <property type="match status" value="1"/>
</dbReference>
<dbReference type="AlphaFoldDB" id="A0AAP2CGU8"/>
<dbReference type="PANTHER" id="PTHR47199:SF2">
    <property type="entry name" value="PHOTOSYSTEM II STABILITY_ASSEMBLY FACTOR HCF136, CHLOROPLASTIC"/>
    <property type="match status" value="1"/>
</dbReference>
<protein>
    <submittedName>
        <fullName evidence="4">Photosystem II stability/assembly factor-like protein</fullName>
    </submittedName>
</protein>
<keyword evidence="5" id="KW-1185">Reference proteome</keyword>
<proteinExistence type="predicted"/>
<evidence type="ECO:0000256" key="2">
    <source>
        <dbReference type="ARBA" id="ARBA00023276"/>
    </source>
</evidence>
<comment type="caution">
    <text evidence="4">The sequence shown here is derived from an EMBL/GenBank/DDBJ whole genome shotgun (WGS) entry which is preliminary data.</text>
</comment>
<keyword evidence="1" id="KW-0602">Photosynthesis</keyword>
<evidence type="ECO:0000313" key="4">
    <source>
        <dbReference type="EMBL" id="MBS9523434.1"/>
    </source>
</evidence>
<accession>A0AAP2CGU8</accession>
<gene>
    <name evidence="4" type="ORF">KI659_05310</name>
</gene>
<dbReference type="InterPro" id="IPR015943">
    <property type="entry name" value="WD40/YVTN_repeat-like_dom_sf"/>
</dbReference>
<evidence type="ECO:0000259" key="3">
    <source>
        <dbReference type="Pfam" id="PF14870"/>
    </source>
</evidence>
<dbReference type="Proteomes" id="UP001319104">
    <property type="component" value="Unassembled WGS sequence"/>
</dbReference>
<dbReference type="InterPro" id="IPR028203">
    <property type="entry name" value="PSII_CF48-like_dom"/>
</dbReference>